<feature type="compositionally biased region" description="Polar residues" evidence="1">
    <location>
        <begin position="116"/>
        <end position="125"/>
    </location>
</feature>
<dbReference type="EMBL" id="KZ678140">
    <property type="protein sequence ID" value="PSN63372.1"/>
    <property type="molecule type" value="Genomic_DNA"/>
</dbReference>
<accession>A0A2T2ND52</accession>
<dbReference type="Proteomes" id="UP000240883">
    <property type="component" value="Unassembled WGS sequence"/>
</dbReference>
<feature type="region of interest" description="Disordered" evidence="1">
    <location>
        <begin position="1"/>
        <end position="45"/>
    </location>
</feature>
<proteinExistence type="predicted"/>
<evidence type="ECO:0000256" key="1">
    <source>
        <dbReference type="SAM" id="MobiDB-lite"/>
    </source>
</evidence>
<feature type="compositionally biased region" description="Polar residues" evidence="1">
    <location>
        <begin position="29"/>
        <end position="38"/>
    </location>
</feature>
<dbReference type="OrthoDB" id="3786440at2759"/>
<sequence length="327" mass="37046">MRRPRLVVVNGSQEEQKDVVSPPPPRPSQLETIQSKFPTKTRKRHRKYFGKKLGLEPKRLVLRTASSHGEDDDIGAEALDARKGSFGAKPRVRETLKHKEMELLKTDIVDAKSKDLPTTPNSVVSTPREAYGTPDQARRETQHGYVSGSRRSFHERWSTIQGKRSSLPLTPYGERRETFEGSGSTMNSCSSVAAEMVTMKPRRAIIDTLSWYGWDDLVMYLEELGWTSRASEQCLDRFWLAKKSPKPKPEPNRVQVPPSPSSNAELVKKSPKVEAEHDPNRLQVPSSPSSNADLVPSQQDLKDTERRRPETPSRKWRRVLAGARFIV</sequence>
<protein>
    <submittedName>
        <fullName evidence="2">Uncharacterized protein</fullName>
    </submittedName>
</protein>
<feature type="compositionally biased region" description="Polar residues" evidence="1">
    <location>
        <begin position="283"/>
        <end position="299"/>
    </location>
</feature>
<feature type="compositionally biased region" description="Basic and acidic residues" evidence="1">
    <location>
        <begin position="300"/>
        <end position="313"/>
    </location>
</feature>
<feature type="region of interest" description="Disordered" evidence="1">
    <location>
        <begin position="242"/>
        <end position="315"/>
    </location>
</feature>
<keyword evidence="3" id="KW-1185">Reference proteome</keyword>
<feature type="region of interest" description="Disordered" evidence="1">
    <location>
        <begin position="113"/>
        <end position="148"/>
    </location>
</feature>
<dbReference type="AlphaFoldDB" id="A0A2T2ND52"/>
<feature type="compositionally biased region" description="Basic and acidic residues" evidence="1">
    <location>
        <begin position="266"/>
        <end position="280"/>
    </location>
</feature>
<evidence type="ECO:0000313" key="3">
    <source>
        <dbReference type="Proteomes" id="UP000240883"/>
    </source>
</evidence>
<reference evidence="2 3" key="1">
    <citation type="journal article" date="2018" name="Front. Microbiol.">
        <title>Genome-Wide Analysis of Corynespora cassiicola Leaf Fall Disease Putative Effectors.</title>
        <authorList>
            <person name="Lopez D."/>
            <person name="Ribeiro S."/>
            <person name="Label P."/>
            <person name="Fumanal B."/>
            <person name="Venisse J.S."/>
            <person name="Kohler A."/>
            <person name="de Oliveira R.R."/>
            <person name="Labutti K."/>
            <person name="Lipzen A."/>
            <person name="Lail K."/>
            <person name="Bauer D."/>
            <person name="Ohm R.A."/>
            <person name="Barry K.W."/>
            <person name="Spatafora J."/>
            <person name="Grigoriev I.V."/>
            <person name="Martin F.M."/>
            <person name="Pujade-Renaud V."/>
        </authorList>
    </citation>
    <scope>NUCLEOTIDE SEQUENCE [LARGE SCALE GENOMIC DNA]</scope>
    <source>
        <strain evidence="2 3">Philippines</strain>
    </source>
</reference>
<feature type="region of interest" description="Disordered" evidence="1">
    <location>
        <begin position="164"/>
        <end position="187"/>
    </location>
</feature>
<name>A0A2T2ND52_CORCC</name>
<dbReference type="STRING" id="1448308.A0A2T2ND52"/>
<gene>
    <name evidence="2" type="ORF">BS50DRAFT_577119</name>
</gene>
<organism evidence="2 3">
    <name type="scientific">Corynespora cassiicola Philippines</name>
    <dbReference type="NCBI Taxonomy" id="1448308"/>
    <lineage>
        <taxon>Eukaryota</taxon>
        <taxon>Fungi</taxon>
        <taxon>Dikarya</taxon>
        <taxon>Ascomycota</taxon>
        <taxon>Pezizomycotina</taxon>
        <taxon>Dothideomycetes</taxon>
        <taxon>Pleosporomycetidae</taxon>
        <taxon>Pleosporales</taxon>
        <taxon>Corynesporascaceae</taxon>
        <taxon>Corynespora</taxon>
    </lineage>
</organism>
<evidence type="ECO:0000313" key="2">
    <source>
        <dbReference type="EMBL" id="PSN63372.1"/>
    </source>
</evidence>